<dbReference type="AlphaFoldDB" id="A0A944CMZ4"/>
<dbReference type="GO" id="GO:0006777">
    <property type="term" value="P:Mo-molybdopterin cofactor biosynthetic process"/>
    <property type="evidence" value="ECO:0007669"/>
    <property type="project" value="UniProtKB-KW"/>
</dbReference>
<keyword evidence="2" id="KW-0501">Molybdenum cofactor biosynthesis</keyword>
<comment type="caution">
    <text evidence="4">The sequence shown here is derived from an EMBL/GenBank/DDBJ whole genome shotgun (WGS) entry which is preliminary data.</text>
</comment>
<dbReference type="InterPro" id="IPR003786">
    <property type="entry name" value="FdhD"/>
</dbReference>
<feature type="region of interest" description="Disordered" evidence="3">
    <location>
        <begin position="245"/>
        <end position="282"/>
    </location>
</feature>
<name>A0A944CMZ4_9BACI</name>
<evidence type="ECO:0000256" key="1">
    <source>
        <dbReference type="ARBA" id="ARBA00022490"/>
    </source>
</evidence>
<protein>
    <submittedName>
        <fullName evidence="4">Formate dehydrogenase accessory sulfurtransferase FdhD</fullName>
    </submittedName>
</protein>
<proteinExistence type="predicted"/>
<dbReference type="GO" id="GO:0016783">
    <property type="term" value="F:sulfurtransferase activity"/>
    <property type="evidence" value="ECO:0007669"/>
    <property type="project" value="InterPro"/>
</dbReference>
<dbReference type="Proteomes" id="UP000761411">
    <property type="component" value="Unassembled WGS sequence"/>
</dbReference>
<dbReference type="SUPFAM" id="SSF53927">
    <property type="entry name" value="Cytidine deaminase-like"/>
    <property type="match status" value="1"/>
</dbReference>
<dbReference type="Gene3D" id="3.10.20.10">
    <property type="match status" value="1"/>
</dbReference>
<dbReference type="RefSeq" id="WP_213369860.1">
    <property type="nucleotide sequence ID" value="NZ_QTKX01000002.1"/>
</dbReference>
<keyword evidence="5" id="KW-1185">Reference proteome</keyword>
<gene>
    <name evidence="4" type="ORF">DYI25_13755</name>
</gene>
<evidence type="ECO:0000313" key="5">
    <source>
        <dbReference type="Proteomes" id="UP000761411"/>
    </source>
</evidence>
<dbReference type="InterPro" id="IPR016193">
    <property type="entry name" value="Cytidine_deaminase-like"/>
</dbReference>
<keyword evidence="1" id="KW-0963">Cytoplasm</keyword>
<evidence type="ECO:0000313" key="4">
    <source>
        <dbReference type="EMBL" id="MBS8265487.1"/>
    </source>
</evidence>
<reference evidence="4 5" key="1">
    <citation type="journal article" date="2021" name="Microorganisms">
        <title>Bacterial Dimethylsulfoniopropionate Biosynthesis in the East China Sea.</title>
        <authorList>
            <person name="Liu J."/>
            <person name="Zhang Y."/>
            <person name="Liu J."/>
            <person name="Zhong H."/>
            <person name="Williams B.T."/>
            <person name="Zheng Y."/>
            <person name="Curson A.R.J."/>
            <person name="Sun C."/>
            <person name="Sun H."/>
            <person name="Song D."/>
            <person name="Wagner Mackenzie B."/>
            <person name="Bermejo Martinez A."/>
            <person name="Todd J.D."/>
            <person name="Zhang X.H."/>
        </authorList>
    </citation>
    <scope>NUCLEOTIDE SEQUENCE [LARGE SCALE GENOMIC DNA]</scope>
    <source>
        <strain evidence="4 5">ESS08</strain>
    </source>
</reference>
<accession>A0A944CMZ4</accession>
<dbReference type="Pfam" id="PF02634">
    <property type="entry name" value="FdhD-NarQ"/>
    <property type="match status" value="1"/>
</dbReference>
<dbReference type="Gene3D" id="3.40.140.10">
    <property type="entry name" value="Cytidine Deaminase, domain 2"/>
    <property type="match status" value="1"/>
</dbReference>
<dbReference type="EMBL" id="QTKX01000002">
    <property type="protein sequence ID" value="MBS8265487.1"/>
    <property type="molecule type" value="Genomic_DNA"/>
</dbReference>
<evidence type="ECO:0000256" key="3">
    <source>
        <dbReference type="SAM" id="MobiDB-lite"/>
    </source>
</evidence>
<dbReference type="PANTHER" id="PTHR30592:SF1">
    <property type="entry name" value="SULFUR CARRIER PROTEIN FDHD"/>
    <property type="match status" value="1"/>
</dbReference>
<sequence>MIKKGCPEEYPISLRLNGYEIAVFQLTNQDLEDWVYGYLFSEGLIDGPEDVVSVHFSEKTGTLNVTLCNSFDPEQMFSKKKHYTAGCGRGVTFFSMTDVKKFNKVNSDETYSLTYLLKKRAEFAQNSPLYLETGGMHGACIILEDGSIEVREDIGRHNAVDKIIGHAIRKRLQPDRLVLLTTGRVSYEMLSKAAKFGFAVIGSRTAATKQAIQLARFLNIEVVGYLRGKMATVYTSAGRINDDLNPPAVENSSHIENCPAPAPTPSSRFGPPDEVKERLHRSPLQRLSGLTKALPLFLKGGKPSKY</sequence>
<evidence type="ECO:0000256" key="2">
    <source>
        <dbReference type="ARBA" id="ARBA00023150"/>
    </source>
</evidence>
<dbReference type="NCBIfam" id="TIGR00129">
    <property type="entry name" value="fdhD_narQ"/>
    <property type="match status" value="1"/>
</dbReference>
<dbReference type="PANTHER" id="PTHR30592">
    <property type="entry name" value="FORMATE DEHYDROGENASE"/>
    <property type="match status" value="1"/>
</dbReference>
<organism evidence="4 5">
    <name type="scientific">Mesobacillus boroniphilus</name>
    <dbReference type="NCBI Taxonomy" id="308892"/>
    <lineage>
        <taxon>Bacteria</taxon>
        <taxon>Bacillati</taxon>
        <taxon>Bacillota</taxon>
        <taxon>Bacilli</taxon>
        <taxon>Bacillales</taxon>
        <taxon>Bacillaceae</taxon>
        <taxon>Mesobacillus</taxon>
    </lineage>
</organism>